<dbReference type="PIRSF" id="PIRSF002741">
    <property type="entry name" value="MppA"/>
    <property type="match status" value="1"/>
</dbReference>
<evidence type="ECO:0000313" key="7">
    <source>
        <dbReference type="Proteomes" id="UP000591735"/>
    </source>
</evidence>
<dbReference type="RefSeq" id="WP_183700576.1">
    <property type="nucleotide sequence ID" value="NZ_JACHFE010000002.1"/>
</dbReference>
<reference evidence="6 7" key="1">
    <citation type="submission" date="2020-08" db="EMBL/GenBank/DDBJ databases">
        <title>Genomic Encyclopedia of Type Strains, Phase IV (KMG-IV): sequencing the most valuable type-strain genomes for metagenomic binning, comparative biology and taxonomic classification.</title>
        <authorList>
            <person name="Goeker M."/>
        </authorList>
    </citation>
    <scope>NUCLEOTIDE SEQUENCE [LARGE SCALE GENOMIC DNA]</scope>
    <source>
        <strain evidence="6 7">DSM 22359</strain>
    </source>
</reference>
<evidence type="ECO:0000256" key="3">
    <source>
        <dbReference type="ARBA" id="ARBA00022927"/>
    </source>
</evidence>
<feature type="chain" id="PRO_5032659147" evidence="4">
    <location>
        <begin position="30"/>
        <end position="610"/>
    </location>
</feature>
<keyword evidence="1 4" id="KW-0732">Signal</keyword>
<protein>
    <submittedName>
        <fullName evidence="6">Microcin C transport system substrate-binding protein</fullName>
    </submittedName>
</protein>
<dbReference type="GO" id="GO:0042884">
    <property type="term" value="P:microcin transport"/>
    <property type="evidence" value="ECO:0007669"/>
    <property type="project" value="TreeGrafter"/>
</dbReference>
<dbReference type="InterPro" id="IPR039424">
    <property type="entry name" value="SBP_5"/>
</dbReference>
<feature type="domain" description="Solute-binding protein family 5" evidence="5">
    <location>
        <begin position="118"/>
        <end position="517"/>
    </location>
</feature>
<dbReference type="PANTHER" id="PTHR30290:SF64">
    <property type="entry name" value="ABC TRANSPORTER PERIPLASMIC BINDING PROTEIN"/>
    <property type="match status" value="1"/>
</dbReference>
<dbReference type="InterPro" id="IPR030678">
    <property type="entry name" value="Peptide/Ni-bd"/>
</dbReference>
<evidence type="ECO:0000256" key="4">
    <source>
        <dbReference type="SAM" id="SignalP"/>
    </source>
</evidence>
<dbReference type="FunFam" id="3.10.105.10:FF:000005">
    <property type="entry name" value="ABC transporter substrate-binding protein"/>
    <property type="match status" value="1"/>
</dbReference>
<dbReference type="Gene3D" id="3.40.190.10">
    <property type="entry name" value="Periplasmic binding protein-like II"/>
    <property type="match status" value="1"/>
</dbReference>
<evidence type="ECO:0000259" key="5">
    <source>
        <dbReference type="Pfam" id="PF00496"/>
    </source>
</evidence>
<comment type="caution">
    <text evidence="6">The sequence shown here is derived from an EMBL/GenBank/DDBJ whole genome shotgun (WGS) entry which is preliminary data.</text>
</comment>
<dbReference type="GO" id="GO:1904680">
    <property type="term" value="F:peptide transmembrane transporter activity"/>
    <property type="evidence" value="ECO:0007669"/>
    <property type="project" value="TreeGrafter"/>
</dbReference>
<evidence type="ECO:0000313" key="6">
    <source>
        <dbReference type="EMBL" id="MBB5320622.1"/>
    </source>
</evidence>
<dbReference type="GO" id="GO:0015031">
    <property type="term" value="P:protein transport"/>
    <property type="evidence" value="ECO:0007669"/>
    <property type="project" value="UniProtKB-KW"/>
</dbReference>
<sequence length="610" mass="69643">MTKIRKAPSFLTTLLGAACLVTASTVTQADSQGGDAPAASHGIAMHGELKYPRDFRHFDYVNPDAPKNGTLRVSEVSNGFDSFNPFVVRGVSASGIGNYVYDTLMVPSDDEPFSEYGLIAESVEVPDDRSYIVFNLRPEARFQDGEPITASDVEFSFRILTTEGHPFYRNYYANVDEVTVEGPHRIRFDFDVSGNRELPLILGQLPVLPEHDWQDRDFESSGLAVPVGSGPYRIANFEAGRSVTYERVDDYWAEDLPVRKGRFNFQRIEYEYYNDDTVALEAFKAGNFDYRREFSAKNWATAYTGNAFDEGRITKAAIEHHRPMGMQGFAFNTRRKVFQEPLVRQALAYGFDFRWANTNLFYGQYSRTTSYFENSELASSGLPEGRELELLEPFRDQLPDAVFNSEYTPPDTSKDTSMRDNLRTALTLLRKAGYRIQDGRMVNTDTGAPLAFEILLFQKSFERVVLPFKQNLAKLGIDVTVRLVDSNQYVQRVRNFDYDMITQRIPQSDSPGNEQRSFWHSDNVDVTGSRNYMGVSDPVVDELVEMVIQAPDRKALVERTRALDRVLLHGHYVIPHWYLAKDRVAYWNKLQRPETTPKNGVDIDNWWINP</sequence>
<evidence type="ECO:0000256" key="1">
    <source>
        <dbReference type="ARBA" id="ARBA00022729"/>
    </source>
</evidence>
<dbReference type="Gene3D" id="3.10.105.10">
    <property type="entry name" value="Dipeptide-binding Protein, Domain 3"/>
    <property type="match status" value="1"/>
</dbReference>
<keyword evidence="3" id="KW-0653">Protein transport</keyword>
<evidence type="ECO:0000256" key="2">
    <source>
        <dbReference type="ARBA" id="ARBA00022856"/>
    </source>
</evidence>
<proteinExistence type="predicted"/>
<dbReference type="PANTHER" id="PTHR30290">
    <property type="entry name" value="PERIPLASMIC BINDING COMPONENT OF ABC TRANSPORTER"/>
    <property type="match status" value="1"/>
</dbReference>
<dbReference type="GO" id="GO:0015833">
    <property type="term" value="P:peptide transport"/>
    <property type="evidence" value="ECO:0007669"/>
    <property type="project" value="UniProtKB-KW"/>
</dbReference>
<gene>
    <name evidence="6" type="ORF">HNR38_001094</name>
</gene>
<keyword evidence="3" id="KW-0813">Transport</keyword>
<dbReference type="SUPFAM" id="SSF53850">
    <property type="entry name" value="Periplasmic binding protein-like II"/>
    <property type="match status" value="1"/>
</dbReference>
<name>A0A840U6Q2_9GAMM</name>
<dbReference type="AlphaFoldDB" id="A0A840U6Q2"/>
<dbReference type="InterPro" id="IPR000914">
    <property type="entry name" value="SBP_5_dom"/>
</dbReference>
<feature type="signal peptide" evidence="4">
    <location>
        <begin position="1"/>
        <end position="29"/>
    </location>
</feature>
<keyword evidence="7" id="KW-1185">Reference proteome</keyword>
<dbReference type="PROSITE" id="PS51257">
    <property type="entry name" value="PROKAR_LIPOPROTEIN"/>
    <property type="match status" value="1"/>
</dbReference>
<keyword evidence="2" id="KW-0571">Peptide transport</keyword>
<dbReference type="Proteomes" id="UP000591735">
    <property type="component" value="Unassembled WGS sequence"/>
</dbReference>
<dbReference type="GO" id="GO:0030288">
    <property type="term" value="C:outer membrane-bounded periplasmic space"/>
    <property type="evidence" value="ECO:0007669"/>
    <property type="project" value="TreeGrafter"/>
</dbReference>
<dbReference type="EMBL" id="JACHFE010000002">
    <property type="protein sequence ID" value="MBB5320622.1"/>
    <property type="molecule type" value="Genomic_DNA"/>
</dbReference>
<dbReference type="CDD" id="cd08497">
    <property type="entry name" value="MbnE-like"/>
    <property type="match status" value="1"/>
</dbReference>
<dbReference type="GO" id="GO:0043190">
    <property type="term" value="C:ATP-binding cassette (ABC) transporter complex"/>
    <property type="evidence" value="ECO:0007669"/>
    <property type="project" value="InterPro"/>
</dbReference>
<accession>A0A840U6Q2</accession>
<dbReference type="Pfam" id="PF00496">
    <property type="entry name" value="SBP_bac_5"/>
    <property type="match status" value="1"/>
</dbReference>
<organism evidence="6 7">
    <name type="scientific">Marinobacter oulmenensis</name>
    <dbReference type="NCBI Taxonomy" id="643747"/>
    <lineage>
        <taxon>Bacteria</taxon>
        <taxon>Pseudomonadati</taxon>
        <taxon>Pseudomonadota</taxon>
        <taxon>Gammaproteobacteria</taxon>
        <taxon>Pseudomonadales</taxon>
        <taxon>Marinobacteraceae</taxon>
        <taxon>Marinobacter</taxon>
    </lineage>
</organism>